<organism evidence="2 3">
    <name type="scientific">Paspalum notatum var. saurae</name>
    <dbReference type="NCBI Taxonomy" id="547442"/>
    <lineage>
        <taxon>Eukaryota</taxon>
        <taxon>Viridiplantae</taxon>
        <taxon>Streptophyta</taxon>
        <taxon>Embryophyta</taxon>
        <taxon>Tracheophyta</taxon>
        <taxon>Spermatophyta</taxon>
        <taxon>Magnoliopsida</taxon>
        <taxon>Liliopsida</taxon>
        <taxon>Poales</taxon>
        <taxon>Poaceae</taxon>
        <taxon>PACMAD clade</taxon>
        <taxon>Panicoideae</taxon>
        <taxon>Andropogonodae</taxon>
        <taxon>Paspaleae</taxon>
        <taxon>Paspalinae</taxon>
        <taxon>Paspalum</taxon>
    </lineage>
</organism>
<proteinExistence type="predicted"/>
<protein>
    <submittedName>
        <fullName evidence="2">Uncharacterized protein</fullName>
    </submittedName>
</protein>
<dbReference type="Proteomes" id="UP001341281">
    <property type="component" value="Chromosome 08"/>
</dbReference>
<feature type="region of interest" description="Disordered" evidence="1">
    <location>
        <begin position="1"/>
        <end position="40"/>
    </location>
</feature>
<accession>A0AAQ3UD94</accession>
<gene>
    <name evidence="2" type="ORF">U9M48_035750</name>
</gene>
<sequence length="59" mass="6441">MGCTAYTCSPNTAAAASESSPRPIYMWPHGLSGSHPEPDQEENIFEMNPFPCNVLVNEN</sequence>
<dbReference type="EMBL" id="CP144752">
    <property type="protein sequence ID" value="WVZ89329.1"/>
    <property type="molecule type" value="Genomic_DNA"/>
</dbReference>
<evidence type="ECO:0000313" key="3">
    <source>
        <dbReference type="Proteomes" id="UP001341281"/>
    </source>
</evidence>
<evidence type="ECO:0000313" key="2">
    <source>
        <dbReference type="EMBL" id="WVZ89329.1"/>
    </source>
</evidence>
<dbReference type="AlphaFoldDB" id="A0AAQ3UD94"/>
<evidence type="ECO:0000256" key="1">
    <source>
        <dbReference type="SAM" id="MobiDB-lite"/>
    </source>
</evidence>
<name>A0AAQ3UD94_PASNO</name>
<keyword evidence="3" id="KW-1185">Reference proteome</keyword>
<feature type="compositionally biased region" description="Polar residues" evidence="1">
    <location>
        <begin position="1"/>
        <end position="20"/>
    </location>
</feature>
<reference evidence="2 3" key="1">
    <citation type="submission" date="2024-02" db="EMBL/GenBank/DDBJ databases">
        <title>High-quality chromosome-scale genome assembly of Pensacola bahiagrass (Paspalum notatum Flugge var. saurae).</title>
        <authorList>
            <person name="Vega J.M."/>
            <person name="Podio M."/>
            <person name="Orjuela J."/>
            <person name="Siena L.A."/>
            <person name="Pessino S.C."/>
            <person name="Combes M.C."/>
            <person name="Mariac C."/>
            <person name="Albertini E."/>
            <person name="Pupilli F."/>
            <person name="Ortiz J.P.A."/>
            <person name="Leblanc O."/>
        </authorList>
    </citation>
    <scope>NUCLEOTIDE SEQUENCE [LARGE SCALE GENOMIC DNA]</scope>
    <source>
        <strain evidence="2">R1</strain>
        <tissue evidence="2">Leaf</tissue>
    </source>
</reference>